<feature type="region of interest" description="Disordered" evidence="1">
    <location>
        <begin position="1"/>
        <end position="78"/>
    </location>
</feature>
<organism evidence="3 4">
    <name type="scientific">Vermiconidia calcicola</name>
    <dbReference type="NCBI Taxonomy" id="1690605"/>
    <lineage>
        <taxon>Eukaryota</taxon>
        <taxon>Fungi</taxon>
        <taxon>Dikarya</taxon>
        <taxon>Ascomycota</taxon>
        <taxon>Pezizomycotina</taxon>
        <taxon>Dothideomycetes</taxon>
        <taxon>Dothideomycetidae</taxon>
        <taxon>Mycosphaerellales</taxon>
        <taxon>Extremaceae</taxon>
        <taxon>Vermiconidia</taxon>
    </lineage>
</organism>
<feature type="transmembrane region" description="Helical" evidence="2">
    <location>
        <begin position="127"/>
        <end position="149"/>
    </location>
</feature>
<reference evidence="3 4" key="1">
    <citation type="submission" date="2023-06" db="EMBL/GenBank/DDBJ databases">
        <title>Black Yeasts Isolated from many extreme environments.</title>
        <authorList>
            <person name="Coleine C."/>
            <person name="Stajich J.E."/>
            <person name="Selbmann L."/>
        </authorList>
    </citation>
    <scope>NUCLEOTIDE SEQUENCE [LARGE SCALE GENOMIC DNA]</scope>
    <source>
        <strain evidence="3 4">CCFEE 5887</strain>
    </source>
</reference>
<dbReference type="EMBL" id="JAXLQG010000022">
    <property type="protein sequence ID" value="KAK5529464.1"/>
    <property type="molecule type" value="Genomic_DNA"/>
</dbReference>
<feature type="transmembrane region" description="Helical" evidence="2">
    <location>
        <begin position="233"/>
        <end position="256"/>
    </location>
</feature>
<keyword evidence="2" id="KW-0812">Transmembrane</keyword>
<feature type="transmembrane region" description="Helical" evidence="2">
    <location>
        <begin position="155"/>
        <end position="178"/>
    </location>
</feature>
<feature type="transmembrane region" description="Helical" evidence="2">
    <location>
        <begin position="319"/>
        <end position="342"/>
    </location>
</feature>
<keyword evidence="4" id="KW-1185">Reference proteome</keyword>
<dbReference type="PANTHER" id="PTHR42024:SF1">
    <property type="entry name" value="AMINO ACID PERMEASE_ SLC12A DOMAIN-CONTAINING PROTEIN"/>
    <property type="match status" value="1"/>
</dbReference>
<gene>
    <name evidence="3" type="ORF">LTR25_009712</name>
</gene>
<keyword evidence="2" id="KW-0472">Membrane</keyword>
<evidence type="ECO:0000256" key="1">
    <source>
        <dbReference type="SAM" id="MobiDB-lite"/>
    </source>
</evidence>
<feature type="transmembrane region" description="Helical" evidence="2">
    <location>
        <begin position="348"/>
        <end position="369"/>
    </location>
</feature>
<protein>
    <submittedName>
        <fullName evidence="3">Uncharacterized protein</fullName>
    </submittedName>
</protein>
<feature type="transmembrane region" description="Helical" evidence="2">
    <location>
        <begin position="199"/>
        <end position="221"/>
    </location>
</feature>
<sequence>MPEVVRGSRASLTLDRNASPGTPSQERRAVHFGPESPPPEDVPTPGINAVDTGLSIDSGRRRSSQHRRRRTQDMTSPERAAYYDSRAATKREFRRRASTLQEYYQEHPELLPQLPFTWRRGMKRWKLGFTISIMVVDACVLPIVLYYSMKFAGHVQGWIIFAIVATIWGGPTYVEFAVRSWRLIKKENFFRPLGTSNRWAFDITHWISSLTIAAVTAFLIIGSAPHIVWIRVLSMPAPAILYCVGGSVFILTMYSLTGRKAPFRISSTPKGGEVYPGVYYLMEDIVAVNAGAGRPFREAMAARYAASPRFRRMIKVQSLFWSIPSLVVAIVCTVIIVIHPISKEVGYGVGWGVPFVWIGIASAISIPWIRRDMHLETLTWEQDFGIVPEKKHKHAIDAMPDTEQGLPLNEPKLPEPVHT</sequence>
<dbReference type="Proteomes" id="UP001345827">
    <property type="component" value="Unassembled WGS sequence"/>
</dbReference>
<accession>A0AAV9PTT9</accession>
<evidence type="ECO:0000313" key="3">
    <source>
        <dbReference type="EMBL" id="KAK5529464.1"/>
    </source>
</evidence>
<dbReference type="AlphaFoldDB" id="A0AAV9PTT9"/>
<name>A0AAV9PTT9_9PEZI</name>
<feature type="compositionally biased region" description="Polar residues" evidence="1">
    <location>
        <begin position="10"/>
        <end position="24"/>
    </location>
</feature>
<evidence type="ECO:0000256" key="2">
    <source>
        <dbReference type="SAM" id="Phobius"/>
    </source>
</evidence>
<evidence type="ECO:0000313" key="4">
    <source>
        <dbReference type="Proteomes" id="UP001345827"/>
    </source>
</evidence>
<comment type="caution">
    <text evidence="3">The sequence shown here is derived from an EMBL/GenBank/DDBJ whole genome shotgun (WGS) entry which is preliminary data.</text>
</comment>
<keyword evidence="2" id="KW-1133">Transmembrane helix</keyword>
<dbReference type="PANTHER" id="PTHR42024">
    <property type="entry name" value="AMINO ACID PERMEASE_ SLC12A DOMAIN-CONTAINING PROTEIN"/>
    <property type="match status" value="1"/>
</dbReference>
<feature type="region of interest" description="Disordered" evidence="1">
    <location>
        <begin position="398"/>
        <end position="419"/>
    </location>
</feature>
<feature type="compositionally biased region" description="Basic residues" evidence="1">
    <location>
        <begin position="61"/>
        <end position="70"/>
    </location>
</feature>
<proteinExistence type="predicted"/>